<accession>A0A392RQ79</accession>
<reference evidence="2 3" key="1">
    <citation type="journal article" date="2018" name="Front. Plant Sci.">
        <title>Red Clover (Trifolium pratense) and Zigzag Clover (T. medium) - A Picture of Genomic Similarities and Differences.</title>
        <authorList>
            <person name="Dluhosova J."/>
            <person name="Istvanek J."/>
            <person name="Nedelnik J."/>
            <person name="Repkova J."/>
        </authorList>
    </citation>
    <scope>NUCLEOTIDE SEQUENCE [LARGE SCALE GENOMIC DNA]</scope>
    <source>
        <strain evidence="3">cv. 10/8</strain>
        <tissue evidence="2">Leaf</tissue>
    </source>
</reference>
<protein>
    <recommendedName>
        <fullName evidence="4">Secreted protein</fullName>
    </recommendedName>
</protein>
<dbReference type="EMBL" id="LXQA010255142">
    <property type="protein sequence ID" value="MCI38382.1"/>
    <property type="molecule type" value="Genomic_DNA"/>
</dbReference>
<evidence type="ECO:0008006" key="4">
    <source>
        <dbReference type="Google" id="ProtNLM"/>
    </source>
</evidence>
<keyword evidence="3" id="KW-1185">Reference proteome</keyword>
<sequence length="66" mass="7212">MPAIRASYSAWLLLALKAKCNDCSTKTPSGPSRTTPAPLPPSDWMIYRRTVSMVAHLLPPVAMITQ</sequence>
<comment type="caution">
    <text evidence="2">The sequence shown here is derived from an EMBL/GenBank/DDBJ whole genome shotgun (WGS) entry which is preliminary data.</text>
</comment>
<dbReference type="AlphaFoldDB" id="A0A392RQ79"/>
<feature type="signal peptide" evidence="1">
    <location>
        <begin position="1"/>
        <end position="20"/>
    </location>
</feature>
<feature type="chain" id="PRO_5017287715" description="Secreted protein" evidence="1">
    <location>
        <begin position="21"/>
        <end position="66"/>
    </location>
</feature>
<keyword evidence="1" id="KW-0732">Signal</keyword>
<dbReference type="Proteomes" id="UP000265520">
    <property type="component" value="Unassembled WGS sequence"/>
</dbReference>
<evidence type="ECO:0000313" key="3">
    <source>
        <dbReference type="Proteomes" id="UP000265520"/>
    </source>
</evidence>
<feature type="non-terminal residue" evidence="2">
    <location>
        <position position="66"/>
    </location>
</feature>
<proteinExistence type="predicted"/>
<evidence type="ECO:0000256" key="1">
    <source>
        <dbReference type="SAM" id="SignalP"/>
    </source>
</evidence>
<organism evidence="2 3">
    <name type="scientific">Trifolium medium</name>
    <dbReference type="NCBI Taxonomy" id="97028"/>
    <lineage>
        <taxon>Eukaryota</taxon>
        <taxon>Viridiplantae</taxon>
        <taxon>Streptophyta</taxon>
        <taxon>Embryophyta</taxon>
        <taxon>Tracheophyta</taxon>
        <taxon>Spermatophyta</taxon>
        <taxon>Magnoliopsida</taxon>
        <taxon>eudicotyledons</taxon>
        <taxon>Gunneridae</taxon>
        <taxon>Pentapetalae</taxon>
        <taxon>rosids</taxon>
        <taxon>fabids</taxon>
        <taxon>Fabales</taxon>
        <taxon>Fabaceae</taxon>
        <taxon>Papilionoideae</taxon>
        <taxon>50 kb inversion clade</taxon>
        <taxon>NPAAA clade</taxon>
        <taxon>Hologalegina</taxon>
        <taxon>IRL clade</taxon>
        <taxon>Trifolieae</taxon>
        <taxon>Trifolium</taxon>
    </lineage>
</organism>
<name>A0A392RQ79_9FABA</name>
<evidence type="ECO:0000313" key="2">
    <source>
        <dbReference type="EMBL" id="MCI38382.1"/>
    </source>
</evidence>